<evidence type="ECO:0000313" key="2">
    <source>
        <dbReference type="EMBL" id="KAF4312593.1"/>
    </source>
</evidence>
<organism evidence="2 3">
    <name type="scientific">Botryosphaeria dothidea</name>
    <dbReference type="NCBI Taxonomy" id="55169"/>
    <lineage>
        <taxon>Eukaryota</taxon>
        <taxon>Fungi</taxon>
        <taxon>Dikarya</taxon>
        <taxon>Ascomycota</taxon>
        <taxon>Pezizomycotina</taxon>
        <taxon>Dothideomycetes</taxon>
        <taxon>Dothideomycetes incertae sedis</taxon>
        <taxon>Botryosphaeriales</taxon>
        <taxon>Botryosphaeriaceae</taxon>
        <taxon>Botryosphaeria</taxon>
    </lineage>
</organism>
<proteinExistence type="predicted"/>
<accession>A0A8H4J5U0</accession>
<evidence type="ECO:0000256" key="1">
    <source>
        <dbReference type="SAM" id="MobiDB-lite"/>
    </source>
</evidence>
<keyword evidence="3" id="KW-1185">Reference proteome</keyword>
<protein>
    <submittedName>
        <fullName evidence="2">Alcohol dehydrogenase GroES-like protein</fullName>
    </submittedName>
</protein>
<reference evidence="2" key="1">
    <citation type="submission" date="2020-04" db="EMBL/GenBank/DDBJ databases">
        <title>Genome Assembly and Annotation of Botryosphaeria dothidea sdau 11-99, a Latent Pathogen of Apple Fruit Ring Rot in China.</title>
        <authorList>
            <person name="Yu C."/>
            <person name="Diao Y."/>
            <person name="Lu Q."/>
            <person name="Zhao J."/>
            <person name="Cui S."/>
            <person name="Peng C."/>
            <person name="He B."/>
            <person name="Liu H."/>
        </authorList>
    </citation>
    <scope>NUCLEOTIDE SEQUENCE [LARGE SCALE GENOMIC DNA]</scope>
    <source>
        <strain evidence="2">Sdau11-99</strain>
    </source>
</reference>
<dbReference type="AlphaFoldDB" id="A0A8H4J5U0"/>
<feature type="region of interest" description="Disordered" evidence="1">
    <location>
        <begin position="1"/>
        <end position="108"/>
    </location>
</feature>
<feature type="compositionally biased region" description="Polar residues" evidence="1">
    <location>
        <begin position="15"/>
        <end position="33"/>
    </location>
</feature>
<name>A0A8H4J5U0_9PEZI</name>
<comment type="caution">
    <text evidence="2">The sequence shown here is derived from an EMBL/GenBank/DDBJ whole genome shotgun (WGS) entry which is preliminary data.</text>
</comment>
<evidence type="ECO:0000313" key="3">
    <source>
        <dbReference type="Proteomes" id="UP000572817"/>
    </source>
</evidence>
<dbReference type="EMBL" id="WWBZ02000002">
    <property type="protein sequence ID" value="KAF4312593.1"/>
    <property type="molecule type" value="Genomic_DNA"/>
</dbReference>
<dbReference type="Proteomes" id="UP000572817">
    <property type="component" value="Unassembled WGS sequence"/>
</dbReference>
<dbReference type="OrthoDB" id="3907968at2759"/>
<gene>
    <name evidence="2" type="ORF">GTA08_BOTSDO11795</name>
</gene>
<feature type="compositionally biased region" description="Basic residues" evidence="1">
    <location>
        <begin position="78"/>
        <end position="88"/>
    </location>
</feature>
<sequence length="280" mass="30625">MAVPTAQSIPPPLSDRSNSFLDASVPTHRSPTPSRHADSKRHLFPHLDSSEATPTENGSVFDAKHADSDSETGEPPKKRARSKSRSHSRSLSEEQWPPGSPSGSGVAVRFINRPDATPLTTIVEQKSIATLRSARSFGAAAHLTTSKHASYYAEETEQKQLSRYHTGRRQAALTIDEATLRELHEIIENQVPASKKVSSGSASQCVNDVQNPACPISPPHSPTFRAQTPFGLPRWPGDLPTSFRTPRHRVSRARSLGNAVRDFFRGPRGDGIIPTWRAHV</sequence>